<evidence type="ECO:0000256" key="14">
    <source>
        <dbReference type="ARBA" id="ARBA00049551"/>
    </source>
</evidence>
<dbReference type="GO" id="GO:0031966">
    <property type="term" value="C:mitochondrial membrane"/>
    <property type="evidence" value="ECO:0007669"/>
    <property type="project" value="UniProtKB-SubCell"/>
</dbReference>
<feature type="signal peptide" evidence="16">
    <location>
        <begin position="1"/>
        <end position="21"/>
    </location>
</feature>
<keyword evidence="9 15" id="KW-0249">Electron transport</keyword>
<evidence type="ECO:0000256" key="6">
    <source>
        <dbReference type="ARBA" id="ARBA00022660"/>
    </source>
</evidence>
<evidence type="ECO:0000256" key="4">
    <source>
        <dbReference type="ARBA" id="ARBA00021095"/>
    </source>
</evidence>
<accession>A0A0U1XJP7</accession>
<dbReference type="EC" id="7.1.1.2" evidence="3 15"/>
<dbReference type="InterPro" id="IPR001457">
    <property type="entry name" value="NADH_UbQ/plastoQ_OxRdtase_su6"/>
</dbReference>
<dbReference type="PANTHER" id="PTHR11435:SF1">
    <property type="entry name" value="NADH-UBIQUINONE OXIDOREDUCTASE CHAIN 6"/>
    <property type="match status" value="1"/>
</dbReference>
<feature type="chain" id="PRO_5006829582" description="NADH-ubiquinone oxidoreductase chain 6" evidence="16">
    <location>
        <begin position="22"/>
        <end position="173"/>
    </location>
</feature>
<keyword evidence="7 15" id="KW-0812">Transmembrane</keyword>
<keyword evidence="6 15" id="KW-0679">Respiratory chain</keyword>
<comment type="catalytic activity">
    <reaction evidence="14 15">
        <text>a ubiquinone + NADH + 5 H(+)(in) = a ubiquinol + NAD(+) + 4 H(+)(out)</text>
        <dbReference type="Rhea" id="RHEA:29091"/>
        <dbReference type="Rhea" id="RHEA-COMP:9565"/>
        <dbReference type="Rhea" id="RHEA-COMP:9566"/>
        <dbReference type="ChEBI" id="CHEBI:15378"/>
        <dbReference type="ChEBI" id="CHEBI:16389"/>
        <dbReference type="ChEBI" id="CHEBI:17976"/>
        <dbReference type="ChEBI" id="CHEBI:57540"/>
        <dbReference type="ChEBI" id="CHEBI:57945"/>
        <dbReference type="EC" id="7.1.1.2"/>
    </reaction>
</comment>
<evidence type="ECO:0000256" key="11">
    <source>
        <dbReference type="ARBA" id="ARBA00023027"/>
    </source>
</evidence>
<keyword evidence="15" id="KW-0830">Ubiquinone</keyword>
<keyword evidence="16" id="KW-0732">Signal</keyword>
<comment type="function">
    <text evidence="15">Core subunit of the mitochondrial membrane respiratory chain NADH dehydrogenase (Complex I) which catalyzes electron transfer from NADH through the respiratory chain, using ubiquinone as an electron acceptor. Essential for the catalytic activity and assembly of complex I.</text>
</comment>
<evidence type="ECO:0000256" key="3">
    <source>
        <dbReference type="ARBA" id="ARBA00012944"/>
    </source>
</evidence>
<evidence type="ECO:0000256" key="12">
    <source>
        <dbReference type="ARBA" id="ARBA00023128"/>
    </source>
</evidence>
<evidence type="ECO:0000256" key="2">
    <source>
        <dbReference type="ARBA" id="ARBA00005698"/>
    </source>
</evidence>
<gene>
    <name evidence="17" type="primary">ND6</name>
</gene>
<dbReference type="InterPro" id="IPR050269">
    <property type="entry name" value="ComplexI_Subunit6"/>
</dbReference>
<comment type="similarity">
    <text evidence="2 15">Belongs to the complex I subunit 6 family.</text>
</comment>
<keyword evidence="8 15" id="KW-1278">Translocase</keyword>
<keyword evidence="13 15" id="KW-0472">Membrane</keyword>
<evidence type="ECO:0000256" key="5">
    <source>
        <dbReference type="ARBA" id="ARBA00022448"/>
    </source>
</evidence>
<name>A0A0U1XJP7_CAREQ</name>
<evidence type="ECO:0000256" key="13">
    <source>
        <dbReference type="ARBA" id="ARBA00023136"/>
    </source>
</evidence>
<sequence>MTIIVCCVLVMFVFGLVVVASNPSPQFAAFGLVSVAGVGSVMVAWHGGVFLGLSLFLIYLGGMLVVFAYTSALAAEPYPEILGSRRVALFMGVATVVVAMVWVMVREGWDGGVWRSSAECSGLGLLRHDTEGVAALYGAGGIVLVITALTLLLALFVVLELVRGLARGAMRAV</sequence>
<keyword evidence="5 15" id="KW-0813">Transport</keyword>
<dbReference type="PANTHER" id="PTHR11435">
    <property type="entry name" value="NADH UBIQUINONE OXIDOREDUCTASE SUBUNIT ND6"/>
    <property type="match status" value="1"/>
</dbReference>
<dbReference type="RefSeq" id="YP_009108297.1">
    <property type="nucleotide sequence ID" value="NC_025644.1"/>
</dbReference>
<proteinExistence type="inferred from homology"/>
<dbReference type="AlphaFoldDB" id="A0A0U1XJP7"/>
<feature type="transmembrane region" description="Helical" evidence="15">
    <location>
        <begin position="134"/>
        <end position="162"/>
    </location>
</feature>
<evidence type="ECO:0000313" key="17">
    <source>
        <dbReference type="EMBL" id="AIU94446.1"/>
    </source>
</evidence>
<comment type="subcellular location">
    <subcellularLocation>
        <location evidence="1 15">Mitochondrion membrane</location>
        <topology evidence="1 15">Multi-pass membrane protein</topology>
    </subcellularLocation>
</comment>
<evidence type="ECO:0000256" key="16">
    <source>
        <dbReference type="SAM" id="SignalP"/>
    </source>
</evidence>
<dbReference type="CTD" id="4541"/>
<feature type="transmembrane region" description="Helical" evidence="15">
    <location>
        <begin position="43"/>
        <end position="75"/>
    </location>
</feature>
<dbReference type="Gene3D" id="1.20.120.1200">
    <property type="entry name" value="NADH-ubiquinone/plastoquinone oxidoreductase chain 6, subunit NuoJ"/>
    <property type="match status" value="1"/>
</dbReference>
<protein>
    <recommendedName>
        <fullName evidence="4 15">NADH-ubiquinone oxidoreductase chain 6</fullName>
        <ecNumber evidence="3 15">7.1.1.2</ecNumber>
    </recommendedName>
</protein>
<keyword evidence="10 15" id="KW-1133">Transmembrane helix</keyword>
<evidence type="ECO:0000256" key="7">
    <source>
        <dbReference type="ARBA" id="ARBA00022692"/>
    </source>
</evidence>
<dbReference type="GO" id="GO:0008137">
    <property type="term" value="F:NADH dehydrogenase (ubiquinone) activity"/>
    <property type="evidence" value="ECO:0007669"/>
    <property type="project" value="UniProtKB-UniRule"/>
</dbReference>
<feature type="transmembrane region" description="Helical" evidence="15">
    <location>
        <begin position="87"/>
        <end position="105"/>
    </location>
</feature>
<geneLocation type="mitochondrion" evidence="17"/>
<dbReference type="InterPro" id="IPR042106">
    <property type="entry name" value="Nuo/plastoQ_OxRdtase_6_NuoJ"/>
</dbReference>
<dbReference type="GeneID" id="22163178"/>
<evidence type="ECO:0000256" key="15">
    <source>
        <dbReference type="RuleBase" id="RU004430"/>
    </source>
</evidence>
<keyword evidence="11 15" id="KW-0520">NAD</keyword>
<evidence type="ECO:0000256" key="8">
    <source>
        <dbReference type="ARBA" id="ARBA00022967"/>
    </source>
</evidence>
<keyword evidence="12 15" id="KW-0496">Mitochondrion</keyword>
<organism evidence="17">
    <name type="scientific">Carangoides equula</name>
    <name type="common">Whitefin trevally</name>
    <name type="synonym">Caranx equula</name>
    <dbReference type="NCBI Taxonomy" id="274469"/>
    <lineage>
        <taxon>Eukaryota</taxon>
        <taxon>Metazoa</taxon>
        <taxon>Chordata</taxon>
        <taxon>Craniata</taxon>
        <taxon>Vertebrata</taxon>
        <taxon>Euteleostomi</taxon>
        <taxon>Actinopterygii</taxon>
        <taxon>Neopterygii</taxon>
        <taxon>Teleostei</taxon>
        <taxon>Neoteleostei</taxon>
        <taxon>Acanthomorphata</taxon>
        <taxon>Carangaria</taxon>
        <taxon>Carangiformes</taxon>
        <taxon>Carangidae</taxon>
        <taxon>Carangoides</taxon>
    </lineage>
</organism>
<evidence type="ECO:0000256" key="9">
    <source>
        <dbReference type="ARBA" id="ARBA00022982"/>
    </source>
</evidence>
<evidence type="ECO:0000256" key="10">
    <source>
        <dbReference type="ARBA" id="ARBA00022989"/>
    </source>
</evidence>
<dbReference type="EMBL" id="KM201334">
    <property type="protein sequence ID" value="AIU94446.1"/>
    <property type="molecule type" value="Genomic_DNA"/>
</dbReference>
<evidence type="ECO:0000256" key="1">
    <source>
        <dbReference type="ARBA" id="ARBA00004225"/>
    </source>
</evidence>
<dbReference type="Pfam" id="PF00499">
    <property type="entry name" value="Oxidored_q3"/>
    <property type="match status" value="1"/>
</dbReference>
<reference evidence="17" key="1">
    <citation type="journal article" date="2014" name="Mitochondrial DNA">
        <title>Characterization of the mitochondrial genome of the Whitefin trevally Carangoides equula (Perciformes: Carangidae): a novel initiation codon for ATP6 gene.</title>
        <authorList>
            <person name="Zou K."/>
            <person name="Li M."/>
        </authorList>
    </citation>
    <scope>NUCLEOTIDE SEQUENCE</scope>
</reference>